<evidence type="ECO:0000256" key="5">
    <source>
        <dbReference type="ARBA" id="ARBA00022692"/>
    </source>
</evidence>
<comment type="subcellular location">
    <subcellularLocation>
        <location evidence="1">Membrane</location>
        <topology evidence="1">Single-pass membrane protein</topology>
    </subcellularLocation>
</comment>
<evidence type="ECO:0000256" key="9">
    <source>
        <dbReference type="SAM" id="SignalP"/>
    </source>
</evidence>
<keyword evidence="7" id="KW-0472">Membrane</keyword>
<evidence type="ECO:0000256" key="7">
    <source>
        <dbReference type="ARBA" id="ARBA00023136"/>
    </source>
</evidence>
<protein>
    <recommendedName>
        <fullName evidence="8">Glycosyltransferase family 92 protein</fullName>
        <ecNumber evidence="8">2.4.1.-</ecNumber>
    </recommendedName>
</protein>
<comment type="similarity">
    <text evidence="2 8">Belongs to the glycosyltransferase 92 family.</text>
</comment>
<feature type="chain" id="PRO_5045022252" description="Glycosyltransferase family 92 protein" evidence="9">
    <location>
        <begin position="25"/>
        <end position="534"/>
    </location>
</feature>
<dbReference type="RefSeq" id="XP_014677750.1">
    <property type="nucleotide sequence ID" value="XM_014822264.1"/>
</dbReference>
<dbReference type="Pfam" id="PF01697">
    <property type="entry name" value="Glyco_transf_92"/>
    <property type="match status" value="2"/>
</dbReference>
<keyword evidence="4 8" id="KW-0808">Transferase</keyword>
<keyword evidence="3 8" id="KW-0328">Glycosyltransferase</keyword>
<reference evidence="11 12" key="1">
    <citation type="submission" date="2025-05" db="UniProtKB">
        <authorList>
            <consortium name="RefSeq"/>
        </authorList>
    </citation>
    <scope>IDENTIFICATION</scope>
</reference>
<dbReference type="EC" id="2.4.1.-" evidence="8"/>
<organism evidence="10 11">
    <name type="scientific">Priapulus caudatus</name>
    <name type="common">Priapulid worm</name>
    <dbReference type="NCBI Taxonomy" id="37621"/>
    <lineage>
        <taxon>Eukaryota</taxon>
        <taxon>Metazoa</taxon>
        <taxon>Ecdysozoa</taxon>
        <taxon>Scalidophora</taxon>
        <taxon>Priapulida</taxon>
        <taxon>Priapulimorpha</taxon>
        <taxon>Priapulimorphida</taxon>
        <taxon>Priapulidae</taxon>
        <taxon>Priapulus</taxon>
    </lineage>
</organism>
<evidence type="ECO:0000256" key="4">
    <source>
        <dbReference type="ARBA" id="ARBA00022679"/>
    </source>
</evidence>
<evidence type="ECO:0000313" key="10">
    <source>
        <dbReference type="Proteomes" id="UP000695022"/>
    </source>
</evidence>
<evidence type="ECO:0000256" key="1">
    <source>
        <dbReference type="ARBA" id="ARBA00004167"/>
    </source>
</evidence>
<evidence type="ECO:0000256" key="2">
    <source>
        <dbReference type="ARBA" id="ARBA00007647"/>
    </source>
</evidence>
<sequence length="534" mass="61765">MPKKRNVLAALVLLTAVYTWLPDAARESGWFTCSLFAPTPDGITWSNSNWQEIAEGSLFILSAYEDRRFQPHYVRIMGMESINLSAGKLTCVLWYVGGRRDVVAATRLRMWVGKNNINQDGHIKHVGYVYSCAVPGERESSPSHVSLTFDVCEQITNAMKVMPYIPTDRMQNHDHQRDSNDNTAPSSGKIALCLKPMNFPTKDIALRLAEWIEIQRLQGVDVIFTYVYDVTDTAMMVLHQYQQRNIVDFVIATLPGLLPNDRKNRTAFLRRTDMQMQLIEKIMLNDCFYRHLAYDYVINLDLDEVIVPRQHLTWKQMIPELSDVSKIHDPPTEDDVAYIMQLISEAEKEIAAAPPKRTFAKIPDRTDYFDKDRESNSTDATCGRPVDEESQLAPPCASYCFRQSMFLDEFHQQDHDDIPEYLHVMQHTNRSMYVLDNTQIFLKCLFSSDAVLVLGNHIAYHVQPGYDDTCHADQKMALIHHYRHNCKLYQENRKRECDKTLNNTIQEDRTLWKYLDPVRQAVHQMALTLNMNTE</sequence>
<dbReference type="GeneID" id="106817585"/>
<dbReference type="RefSeq" id="XP_014677749.1">
    <property type="nucleotide sequence ID" value="XM_014822263.1"/>
</dbReference>
<name>A0ABM1EZX8_PRICU</name>
<evidence type="ECO:0000256" key="3">
    <source>
        <dbReference type="ARBA" id="ARBA00022676"/>
    </source>
</evidence>
<accession>A0ABM1EZX8</accession>
<keyword evidence="6" id="KW-1133">Transmembrane helix</keyword>
<dbReference type="InterPro" id="IPR008166">
    <property type="entry name" value="Glyco_transf_92"/>
</dbReference>
<dbReference type="Proteomes" id="UP000695022">
    <property type="component" value="Unplaced"/>
</dbReference>
<evidence type="ECO:0000256" key="8">
    <source>
        <dbReference type="RuleBase" id="RU366017"/>
    </source>
</evidence>
<gene>
    <name evidence="11 12" type="primary">LOC106817585</name>
</gene>
<proteinExistence type="inferred from homology"/>
<evidence type="ECO:0000313" key="11">
    <source>
        <dbReference type="RefSeq" id="XP_014677749.1"/>
    </source>
</evidence>
<keyword evidence="5" id="KW-0812">Transmembrane</keyword>
<evidence type="ECO:0000256" key="6">
    <source>
        <dbReference type="ARBA" id="ARBA00022989"/>
    </source>
</evidence>
<keyword evidence="9" id="KW-0732">Signal</keyword>
<evidence type="ECO:0000313" key="12">
    <source>
        <dbReference type="RefSeq" id="XP_014677750.1"/>
    </source>
</evidence>
<keyword evidence="10" id="KW-1185">Reference proteome</keyword>
<dbReference type="PANTHER" id="PTHR21461:SF69">
    <property type="entry name" value="GLYCOSYLTRANSFERASE FAMILY 92 PROTEIN"/>
    <property type="match status" value="1"/>
</dbReference>
<feature type="signal peptide" evidence="9">
    <location>
        <begin position="1"/>
        <end position="24"/>
    </location>
</feature>
<dbReference type="PANTHER" id="PTHR21461">
    <property type="entry name" value="GLYCOSYLTRANSFERASE FAMILY 92 PROTEIN"/>
    <property type="match status" value="1"/>
</dbReference>